<comment type="caution">
    <text evidence="4">The sequence shown here is derived from an EMBL/GenBank/DDBJ whole genome shotgun (WGS) entry which is preliminary data.</text>
</comment>
<evidence type="ECO:0000256" key="2">
    <source>
        <dbReference type="SAM" id="Phobius"/>
    </source>
</evidence>
<dbReference type="Pfam" id="PF01145">
    <property type="entry name" value="Band_7"/>
    <property type="match status" value="1"/>
</dbReference>
<sequence length="389" mass="43918">MHLGKFTAKYLIPIGIVVFLVLFVIGIKFFVIKVGVDQVGVRTIIWGVKRGLVQKDYGPGWHRAISGIDQWDLYDSTVQTLELAKHPSHQGHDERQEAAIRTADDYDVSADLIVKYQIKKGHAWKLREDLGVGERYKIIVENEIRDIARSVLGKMTERDLYNPEEKRKRADAFKVQLITRLSDRNVDIIDVLILEMRFDPQLERKIKNIKLAELDNVLNISKALAAEERGITQTIDADTEAIAQKIIGDKERSITVLDAETTKQTIEILAEADKYLIQKKAEGDLYKEQRVAEGNLLIKQAQAEGERLRREAISGMGGDIIVAMEAARNMNLADLNVSSLDINLLDVDEMATRFGVSDIKGKLRVDTKTFTQIQEMLNQPKSTDAAKPK</sequence>
<evidence type="ECO:0000313" key="5">
    <source>
        <dbReference type="Proteomes" id="UP000034954"/>
    </source>
</evidence>
<keyword evidence="2" id="KW-1133">Transmembrane helix</keyword>
<reference evidence="4 5" key="1">
    <citation type="journal article" date="2013" name="BMC Microbiol.">
        <title>Identification of the type II cytochrome c maturation pathway in anammox bacteria by comparative genomics.</title>
        <authorList>
            <person name="Ferousi C."/>
            <person name="Speth D.R."/>
            <person name="Reimann J."/>
            <person name="Op den Camp H.J."/>
            <person name="Allen J.W."/>
            <person name="Keltjens J.T."/>
            <person name="Jetten M.S."/>
        </authorList>
    </citation>
    <scope>NUCLEOTIDE SEQUENCE [LARGE SCALE GENOMIC DNA]</scope>
    <source>
        <strain evidence="4">RU1</strain>
    </source>
</reference>
<comment type="subcellular location">
    <subcellularLocation>
        <location evidence="1">Membrane</location>
        <topology evidence="1">Single-pass membrane protein</topology>
    </subcellularLocation>
</comment>
<protein>
    <recommendedName>
        <fullName evidence="3">Band 7 domain-containing protein</fullName>
    </recommendedName>
</protein>
<organism evidence="4 5">
    <name type="scientific">Candidatus Brocadia fulgida</name>
    <dbReference type="NCBI Taxonomy" id="380242"/>
    <lineage>
        <taxon>Bacteria</taxon>
        <taxon>Pseudomonadati</taxon>
        <taxon>Planctomycetota</taxon>
        <taxon>Candidatus Brocadiia</taxon>
        <taxon>Candidatus Brocadiales</taxon>
        <taxon>Candidatus Brocadiaceae</taxon>
        <taxon>Candidatus Brocadia</taxon>
    </lineage>
</organism>
<dbReference type="GO" id="GO:0016020">
    <property type="term" value="C:membrane"/>
    <property type="evidence" value="ECO:0007669"/>
    <property type="project" value="UniProtKB-SubCell"/>
</dbReference>
<name>A0A0M2UWZ2_9BACT</name>
<accession>A0A0M2UWZ2</accession>
<feature type="transmembrane region" description="Helical" evidence="2">
    <location>
        <begin position="12"/>
        <end position="32"/>
    </location>
</feature>
<dbReference type="SUPFAM" id="SSF117892">
    <property type="entry name" value="Band 7/SPFH domain"/>
    <property type="match status" value="1"/>
</dbReference>
<gene>
    <name evidence="4" type="ORF">BROFUL_00702</name>
</gene>
<dbReference type="Proteomes" id="UP000034954">
    <property type="component" value="Unassembled WGS sequence"/>
</dbReference>
<keyword evidence="2" id="KW-0472">Membrane</keyword>
<dbReference type="InterPro" id="IPR001107">
    <property type="entry name" value="Band_7"/>
</dbReference>
<proteinExistence type="predicted"/>
<evidence type="ECO:0000256" key="1">
    <source>
        <dbReference type="ARBA" id="ARBA00004167"/>
    </source>
</evidence>
<evidence type="ECO:0000313" key="4">
    <source>
        <dbReference type="EMBL" id="KKO20583.1"/>
    </source>
</evidence>
<keyword evidence="2" id="KW-0812">Transmembrane</keyword>
<dbReference type="EMBL" id="LAQJ01000089">
    <property type="protein sequence ID" value="KKO20583.1"/>
    <property type="molecule type" value="Genomic_DNA"/>
</dbReference>
<dbReference type="InterPro" id="IPR036013">
    <property type="entry name" value="Band_7/SPFH_dom_sf"/>
</dbReference>
<dbReference type="AlphaFoldDB" id="A0A0M2UWZ2"/>
<dbReference type="Gene3D" id="3.30.479.30">
    <property type="entry name" value="Band 7 domain"/>
    <property type="match status" value="1"/>
</dbReference>
<evidence type="ECO:0000259" key="3">
    <source>
        <dbReference type="Pfam" id="PF01145"/>
    </source>
</evidence>
<keyword evidence="5" id="KW-1185">Reference proteome</keyword>
<feature type="domain" description="Band 7" evidence="3">
    <location>
        <begin position="33"/>
        <end position="225"/>
    </location>
</feature>